<dbReference type="Proteomes" id="UP000054564">
    <property type="component" value="Unassembled WGS sequence"/>
</dbReference>
<sequence length="86" mass="9780">MASPAGQPRHPIDLDALSSYLQKHMSQVKLPIEINQFEYGQRFVDQLFARLHNDLICPRNYMRWSHAGTPGALMQLAQGICTPLFV</sequence>
<dbReference type="EMBL" id="AJIL01000046">
    <property type="protein sequence ID" value="KNE99383.1"/>
    <property type="molecule type" value="Genomic_DNA"/>
</dbReference>
<accession>A0A0L0VJD6</accession>
<proteinExistence type="predicted"/>
<evidence type="ECO:0000313" key="2">
    <source>
        <dbReference type="Proteomes" id="UP000054564"/>
    </source>
</evidence>
<dbReference type="AlphaFoldDB" id="A0A0L0VJD6"/>
<dbReference type="EMBL" id="AJIL01000046">
    <property type="protein sequence ID" value="KNE99382.1"/>
    <property type="molecule type" value="Genomic_DNA"/>
</dbReference>
<evidence type="ECO:0000313" key="1">
    <source>
        <dbReference type="EMBL" id="KNE99383.1"/>
    </source>
</evidence>
<reference evidence="1" key="1">
    <citation type="submission" date="2014-03" db="EMBL/GenBank/DDBJ databases">
        <title>Cloning and expression analysis of gamma-glutamylcysteines synthetase in perennial ryegrass.</title>
        <authorList>
            <person name="Wei S."/>
            <person name="Sun Z."/>
        </authorList>
    </citation>
    <scope>NUCLEOTIDE SEQUENCE</scope>
    <source>
        <strain evidence="1">Race PST-78</strain>
    </source>
</reference>
<organism evidence="1 2">
    <name type="scientific">Puccinia striiformis f. sp. tritici PST-78</name>
    <dbReference type="NCBI Taxonomy" id="1165861"/>
    <lineage>
        <taxon>Eukaryota</taxon>
        <taxon>Fungi</taxon>
        <taxon>Dikarya</taxon>
        <taxon>Basidiomycota</taxon>
        <taxon>Pucciniomycotina</taxon>
        <taxon>Pucciniomycetes</taxon>
        <taxon>Pucciniales</taxon>
        <taxon>Pucciniaceae</taxon>
        <taxon>Puccinia</taxon>
    </lineage>
</organism>
<comment type="caution">
    <text evidence="1">The sequence shown here is derived from an EMBL/GenBank/DDBJ whole genome shotgun (WGS) entry which is preliminary data.</text>
</comment>
<dbReference type="STRING" id="1165861.A0A0L0VJD6"/>
<reference evidence="2" key="2">
    <citation type="submission" date="2014-03" db="EMBL/GenBank/DDBJ databases">
        <title>The Genome Sequence of Puccinia striiformis f. sp. tritici PST-78.</title>
        <authorList>
            <consortium name="The Broad Institute Genome Sequencing Platform"/>
            <person name="Cuomo C."/>
            <person name="Hulbert S."/>
            <person name="Chen X."/>
            <person name="Walker B."/>
            <person name="Young S.K."/>
            <person name="Zeng Q."/>
            <person name="Gargeya S."/>
            <person name="Fitzgerald M."/>
            <person name="Haas B."/>
            <person name="Abouelleil A."/>
            <person name="Alvarado L."/>
            <person name="Arachchi H.M."/>
            <person name="Berlin A.M."/>
            <person name="Chapman S.B."/>
            <person name="Goldberg J."/>
            <person name="Griggs A."/>
            <person name="Gujja S."/>
            <person name="Hansen M."/>
            <person name="Howarth C."/>
            <person name="Imamovic A."/>
            <person name="Larimer J."/>
            <person name="McCowan C."/>
            <person name="Montmayeur A."/>
            <person name="Murphy C."/>
            <person name="Neiman D."/>
            <person name="Pearson M."/>
            <person name="Priest M."/>
            <person name="Roberts A."/>
            <person name="Saif S."/>
            <person name="Shea T."/>
            <person name="Sisk P."/>
            <person name="Sykes S."/>
            <person name="Wortman J."/>
            <person name="Nusbaum C."/>
            <person name="Birren B."/>
        </authorList>
    </citation>
    <scope>NUCLEOTIDE SEQUENCE [LARGE SCALE GENOMIC DNA]</scope>
    <source>
        <strain evidence="2">race PST-78</strain>
    </source>
</reference>
<keyword evidence="2" id="KW-1185">Reference proteome</keyword>
<gene>
    <name evidence="1" type="ORF">PSTG_07314</name>
</gene>
<protein>
    <submittedName>
        <fullName evidence="1">Uncharacterized protein</fullName>
    </submittedName>
</protein>
<name>A0A0L0VJD6_9BASI</name>